<evidence type="ECO:0000313" key="1">
    <source>
        <dbReference type="EMBL" id="WFD09925.1"/>
    </source>
</evidence>
<dbReference type="Proteomes" id="UP001222800">
    <property type="component" value="Chromosome"/>
</dbReference>
<accession>A0ABY8EDF4</accession>
<reference evidence="1 2" key="1">
    <citation type="submission" date="2023-03" db="EMBL/GenBank/DDBJ databases">
        <title>Complete genome sequence of Tepidibacter sp. SWIR-1, isolated from a deep-sea hydrothermal vent.</title>
        <authorList>
            <person name="Li X."/>
        </authorList>
    </citation>
    <scope>NUCLEOTIDE SEQUENCE [LARGE SCALE GENOMIC DNA]</scope>
    <source>
        <strain evidence="1 2">SWIR-1</strain>
    </source>
</reference>
<sequence>MVNPSIVILHKMHNRVRVKISLPIRNEENVRNMIMNTQGIKSFEYSPITKSILVYFDHSKIELEEVIIKITIAFSKEYGLIPINIISKHPTRDMPKIAFYAAISIAAASASLAIRPNKNVQELLNWIAVGSTTGAVMDHAWMEIKKKGAFDPEVVSVMYLINSVFKGNYINSSALTWLTTFGRHIISPTYDEIKLKVYEVRDKKSNDIDYDIEIIENDNIDNAVDFFKTFASKCIQKNDTSFRNRRMYSEGILNCKYAKCIKNY</sequence>
<gene>
    <name evidence="1" type="ORF">P4S50_16330</name>
</gene>
<protein>
    <submittedName>
        <fullName evidence="1">Uncharacterized protein</fullName>
    </submittedName>
</protein>
<name>A0ABY8EDF4_9FIRM</name>
<organism evidence="1 2">
    <name type="scientific">Tepidibacter hydrothermalis</name>
    <dbReference type="NCBI Taxonomy" id="3036126"/>
    <lineage>
        <taxon>Bacteria</taxon>
        <taxon>Bacillati</taxon>
        <taxon>Bacillota</taxon>
        <taxon>Clostridia</taxon>
        <taxon>Peptostreptococcales</taxon>
        <taxon>Peptostreptococcaceae</taxon>
        <taxon>Tepidibacter</taxon>
    </lineage>
</organism>
<proteinExistence type="predicted"/>
<keyword evidence="2" id="KW-1185">Reference proteome</keyword>
<dbReference type="RefSeq" id="WP_277731900.1">
    <property type="nucleotide sequence ID" value="NZ_CP120733.1"/>
</dbReference>
<evidence type="ECO:0000313" key="2">
    <source>
        <dbReference type="Proteomes" id="UP001222800"/>
    </source>
</evidence>
<dbReference type="EMBL" id="CP120733">
    <property type="protein sequence ID" value="WFD09925.1"/>
    <property type="molecule type" value="Genomic_DNA"/>
</dbReference>